<dbReference type="Proteomes" id="UP000198287">
    <property type="component" value="Unassembled WGS sequence"/>
</dbReference>
<gene>
    <name evidence="1" type="ORF">Fcan01_16200</name>
</gene>
<comment type="caution">
    <text evidence="1">The sequence shown here is derived from an EMBL/GenBank/DDBJ whole genome shotgun (WGS) entry which is preliminary data.</text>
</comment>
<evidence type="ECO:0008006" key="3">
    <source>
        <dbReference type="Google" id="ProtNLM"/>
    </source>
</evidence>
<sequence length="461" mass="52038">MGKFAIATDLGRVGGRMENAVHYGTGETAIISVLWNKEFLHRIFSHLELSKDIKACSLVAKMWAEVGVSVLLERFLLGLSTDLDSPKVLHKFPAHVEIRCGSPNYEHLDKLLAPNEGTMDVESLNIINEGIVEKTFAKFLARCAKYFMNSLTTLSLTLPSGKVFLPPNPPVFPTVTSLCIDLVQNPSCEMDDTENGENFLRLCPNLTNLTIHSALLPVVYGELLQFPEIYQRLESFRIKCNSEPGTRCNRLSYSLLPEVDVPLKKLEITNFFLADAAGPGLLSKIFHRFSTTLEDLEFGWIQFADSSTGTLVWPRMPKLGNLTMHIGNKSDPKFNPELALACVEFVYETGDLERGLDLNYSTQFPALSQLSIISCNETQDDKFRHSFEIYKMLFPHDAQTWDTLTTLDITFPPICSQDEDPDTKRWVNCWEAGKYCDYDRFCRKIAKVLPNLKTPRLSDNS</sequence>
<reference evidence="1 2" key="1">
    <citation type="submission" date="2015-12" db="EMBL/GenBank/DDBJ databases">
        <title>The genome of Folsomia candida.</title>
        <authorList>
            <person name="Faddeeva A."/>
            <person name="Derks M.F."/>
            <person name="Anvar Y."/>
            <person name="Smit S."/>
            <person name="Van Straalen N."/>
            <person name="Roelofs D."/>
        </authorList>
    </citation>
    <scope>NUCLEOTIDE SEQUENCE [LARGE SCALE GENOMIC DNA]</scope>
    <source>
        <strain evidence="1 2">VU population</strain>
        <tissue evidence="1">Whole body</tissue>
    </source>
</reference>
<evidence type="ECO:0000313" key="2">
    <source>
        <dbReference type="Proteomes" id="UP000198287"/>
    </source>
</evidence>
<organism evidence="1 2">
    <name type="scientific">Folsomia candida</name>
    <name type="common">Springtail</name>
    <dbReference type="NCBI Taxonomy" id="158441"/>
    <lineage>
        <taxon>Eukaryota</taxon>
        <taxon>Metazoa</taxon>
        <taxon>Ecdysozoa</taxon>
        <taxon>Arthropoda</taxon>
        <taxon>Hexapoda</taxon>
        <taxon>Collembola</taxon>
        <taxon>Entomobryomorpha</taxon>
        <taxon>Isotomoidea</taxon>
        <taxon>Isotomidae</taxon>
        <taxon>Proisotominae</taxon>
        <taxon>Folsomia</taxon>
    </lineage>
</organism>
<name>A0A226DST8_FOLCA</name>
<proteinExistence type="predicted"/>
<keyword evidence="2" id="KW-1185">Reference proteome</keyword>
<dbReference type="InterPro" id="IPR032675">
    <property type="entry name" value="LRR_dom_sf"/>
</dbReference>
<dbReference type="EMBL" id="LNIX01000011">
    <property type="protein sequence ID" value="OXA48555.1"/>
    <property type="molecule type" value="Genomic_DNA"/>
</dbReference>
<dbReference type="AlphaFoldDB" id="A0A226DST8"/>
<accession>A0A226DST8</accession>
<protein>
    <recommendedName>
        <fullName evidence="3">F-box domain-containing protein</fullName>
    </recommendedName>
</protein>
<evidence type="ECO:0000313" key="1">
    <source>
        <dbReference type="EMBL" id="OXA48555.1"/>
    </source>
</evidence>
<dbReference type="Gene3D" id="3.80.10.10">
    <property type="entry name" value="Ribonuclease Inhibitor"/>
    <property type="match status" value="1"/>
</dbReference>